<gene>
    <name evidence="2" type="ORF">chiPu_0026456</name>
</gene>
<comment type="caution">
    <text evidence="2">The sequence shown here is derived from an EMBL/GenBank/DDBJ whole genome shotgun (WGS) entry which is preliminary data.</text>
</comment>
<dbReference type="AlphaFoldDB" id="A0A401THZ9"/>
<name>A0A401THZ9_CHIPU</name>
<reference evidence="2 3" key="1">
    <citation type="journal article" date="2018" name="Nat. Ecol. Evol.">
        <title>Shark genomes provide insights into elasmobranch evolution and the origin of vertebrates.</title>
        <authorList>
            <person name="Hara Y"/>
            <person name="Yamaguchi K"/>
            <person name="Onimaru K"/>
            <person name="Kadota M"/>
            <person name="Koyanagi M"/>
            <person name="Keeley SD"/>
            <person name="Tatsumi K"/>
            <person name="Tanaka K"/>
            <person name="Motone F"/>
            <person name="Kageyama Y"/>
            <person name="Nozu R"/>
            <person name="Adachi N"/>
            <person name="Nishimura O"/>
            <person name="Nakagawa R"/>
            <person name="Tanegashima C"/>
            <person name="Kiyatake I"/>
            <person name="Matsumoto R"/>
            <person name="Murakumo K"/>
            <person name="Nishida K"/>
            <person name="Terakita A"/>
            <person name="Kuratani S"/>
            <person name="Sato K"/>
            <person name="Hyodo S Kuraku.S."/>
        </authorList>
    </citation>
    <scope>NUCLEOTIDE SEQUENCE [LARGE SCALE GENOMIC DNA]</scope>
</reference>
<sequence>MRGEGVPETDSETCGERGDRADPRAEPLLPARLSVRTSALSLSVILAARRRRQRLECLVPISVRIHPGAAPVPAAPPLLRPRHLRRCGSRSWIRASGISGPPPAPSTCR</sequence>
<accession>A0A401THZ9</accession>
<evidence type="ECO:0000313" key="3">
    <source>
        <dbReference type="Proteomes" id="UP000287033"/>
    </source>
</evidence>
<feature type="compositionally biased region" description="Basic and acidic residues" evidence="1">
    <location>
        <begin position="14"/>
        <end position="25"/>
    </location>
</feature>
<dbReference type="EMBL" id="BEZZ01079789">
    <property type="protein sequence ID" value="GCC42281.1"/>
    <property type="molecule type" value="Genomic_DNA"/>
</dbReference>
<evidence type="ECO:0000256" key="1">
    <source>
        <dbReference type="SAM" id="MobiDB-lite"/>
    </source>
</evidence>
<proteinExistence type="predicted"/>
<keyword evidence="3" id="KW-1185">Reference proteome</keyword>
<protein>
    <submittedName>
        <fullName evidence="2">Uncharacterized protein</fullName>
    </submittedName>
</protein>
<feature type="region of interest" description="Disordered" evidence="1">
    <location>
        <begin position="1"/>
        <end position="29"/>
    </location>
</feature>
<organism evidence="2 3">
    <name type="scientific">Chiloscyllium punctatum</name>
    <name type="common">Brownbanded bambooshark</name>
    <name type="synonym">Hemiscyllium punctatum</name>
    <dbReference type="NCBI Taxonomy" id="137246"/>
    <lineage>
        <taxon>Eukaryota</taxon>
        <taxon>Metazoa</taxon>
        <taxon>Chordata</taxon>
        <taxon>Craniata</taxon>
        <taxon>Vertebrata</taxon>
        <taxon>Chondrichthyes</taxon>
        <taxon>Elasmobranchii</taxon>
        <taxon>Galeomorphii</taxon>
        <taxon>Galeoidea</taxon>
        <taxon>Orectolobiformes</taxon>
        <taxon>Hemiscylliidae</taxon>
        <taxon>Chiloscyllium</taxon>
    </lineage>
</organism>
<dbReference type="Proteomes" id="UP000287033">
    <property type="component" value="Unassembled WGS sequence"/>
</dbReference>
<evidence type="ECO:0000313" key="2">
    <source>
        <dbReference type="EMBL" id="GCC42281.1"/>
    </source>
</evidence>